<name>A0A645FBU1_9ZZZZ</name>
<dbReference type="EMBL" id="VSSQ01057230">
    <property type="protein sequence ID" value="MPN11032.1"/>
    <property type="molecule type" value="Genomic_DNA"/>
</dbReference>
<proteinExistence type="predicted"/>
<evidence type="ECO:0000313" key="1">
    <source>
        <dbReference type="EMBL" id="MPN11032.1"/>
    </source>
</evidence>
<organism evidence="1">
    <name type="scientific">bioreactor metagenome</name>
    <dbReference type="NCBI Taxonomy" id="1076179"/>
    <lineage>
        <taxon>unclassified sequences</taxon>
        <taxon>metagenomes</taxon>
        <taxon>ecological metagenomes</taxon>
    </lineage>
</organism>
<protein>
    <submittedName>
        <fullName evidence="1">Uncharacterized protein</fullName>
    </submittedName>
</protein>
<gene>
    <name evidence="1" type="ORF">SDC9_158333</name>
</gene>
<reference evidence="1" key="1">
    <citation type="submission" date="2019-08" db="EMBL/GenBank/DDBJ databases">
        <authorList>
            <person name="Kucharzyk K."/>
            <person name="Murdoch R.W."/>
            <person name="Higgins S."/>
            <person name="Loffler F."/>
        </authorList>
    </citation>
    <scope>NUCLEOTIDE SEQUENCE</scope>
</reference>
<sequence>MGSRPTSSAEEKGEIMIYQTGDGLTHIDVRMEDETVWLTQAHYVNCIRPANLISASISSIFLRMAS</sequence>
<comment type="caution">
    <text evidence="1">The sequence shown here is derived from an EMBL/GenBank/DDBJ whole genome shotgun (WGS) entry which is preliminary data.</text>
</comment>
<accession>A0A645FBU1</accession>
<dbReference type="AlphaFoldDB" id="A0A645FBU1"/>